<evidence type="ECO:0000256" key="1">
    <source>
        <dbReference type="SAM" id="MobiDB-lite"/>
    </source>
</evidence>
<feature type="compositionally biased region" description="Basic and acidic residues" evidence="1">
    <location>
        <begin position="173"/>
        <end position="189"/>
    </location>
</feature>
<accession>A0A5J5FA04</accession>
<comment type="caution">
    <text evidence="2">The sequence shown here is derived from an EMBL/GenBank/DDBJ whole genome shotgun (WGS) entry which is preliminary data.</text>
</comment>
<name>A0A5J5FA04_9PEZI</name>
<dbReference type="InParanoid" id="A0A5J5FA04"/>
<reference evidence="2 3" key="1">
    <citation type="submission" date="2019-09" db="EMBL/GenBank/DDBJ databases">
        <title>Draft genome of the ectomycorrhizal ascomycete Sphaerosporella brunnea.</title>
        <authorList>
            <consortium name="DOE Joint Genome Institute"/>
            <person name="Benucci G.M."/>
            <person name="Marozzi G."/>
            <person name="Antonielli L."/>
            <person name="Sanchez S."/>
            <person name="Marco P."/>
            <person name="Wang X."/>
            <person name="Falini L.B."/>
            <person name="Barry K."/>
            <person name="Haridas S."/>
            <person name="Lipzen A."/>
            <person name="Labutti K."/>
            <person name="Grigoriev I.V."/>
            <person name="Murat C."/>
            <person name="Martin F."/>
            <person name="Albertini E."/>
            <person name="Donnini D."/>
            <person name="Bonito G."/>
        </authorList>
    </citation>
    <scope>NUCLEOTIDE SEQUENCE [LARGE SCALE GENOMIC DNA]</scope>
    <source>
        <strain evidence="2 3">Sb_GMNB300</strain>
    </source>
</reference>
<sequence>MQSIRWIHHCFATAQQLPQVGELVMLSFSAQQIKFPHGPRSTYCPSVHASHARSACSATLTAGEKRWHLALVTFVTRYDHREQTLVSFLPIVSYSERPAGFSAPTWNADTWMRNDATEVQKLYHLPIPASRWCPQPNPHPHAPAIAFTDWINDRPSWLAVASSTVFMSDSDETSERAHNDMRRAERGDGHPGLQRLRPASGNMFYVEIPDSFDAHAVVFNSACDEDLPPPLPGSSGPDDDCIPDDWLRTFDPGKARQAVADWCASLGEDVGVAAPDNADTGEFSMLQEIAVGEEACMGSMVTTDAALCETCIAVRGLSVSASVVCLCGARCDESLTVTDDDGELAEITPD</sequence>
<dbReference type="Proteomes" id="UP000326924">
    <property type="component" value="Unassembled WGS sequence"/>
</dbReference>
<proteinExistence type="predicted"/>
<keyword evidence="3" id="KW-1185">Reference proteome</keyword>
<protein>
    <submittedName>
        <fullName evidence="2">Uncharacterized protein</fullName>
    </submittedName>
</protein>
<gene>
    <name evidence="2" type="ORF">FN846DRAFT_886167</name>
</gene>
<dbReference type="EMBL" id="VXIS01000009">
    <property type="protein sequence ID" value="KAA8914029.1"/>
    <property type="molecule type" value="Genomic_DNA"/>
</dbReference>
<evidence type="ECO:0000313" key="2">
    <source>
        <dbReference type="EMBL" id="KAA8914029.1"/>
    </source>
</evidence>
<dbReference type="AlphaFoldDB" id="A0A5J5FA04"/>
<dbReference type="OrthoDB" id="5759555at2759"/>
<feature type="region of interest" description="Disordered" evidence="1">
    <location>
        <begin position="169"/>
        <end position="196"/>
    </location>
</feature>
<organism evidence="2 3">
    <name type="scientific">Sphaerosporella brunnea</name>
    <dbReference type="NCBI Taxonomy" id="1250544"/>
    <lineage>
        <taxon>Eukaryota</taxon>
        <taxon>Fungi</taxon>
        <taxon>Dikarya</taxon>
        <taxon>Ascomycota</taxon>
        <taxon>Pezizomycotina</taxon>
        <taxon>Pezizomycetes</taxon>
        <taxon>Pezizales</taxon>
        <taxon>Pyronemataceae</taxon>
        <taxon>Sphaerosporella</taxon>
    </lineage>
</organism>
<evidence type="ECO:0000313" key="3">
    <source>
        <dbReference type="Proteomes" id="UP000326924"/>
    </source>
</evidence>